<dbReference type="AlphaFoldDB" id="A0A087CXW1"/>
<dbReference type="EMBL" id="JGZL01000011">
    <property type="protein sequence ID" value="KFI88111.1"/>
    <property type="molecule type" value="Genomic_DNA"/>
</dbReference>
<name>A0A087CXW1_BIFRU</name>
<gene>
    <name evidence="1" type="ORF">BRUM_1852</name>
</gene>
<proteinExistence type="predicted"/>
<keyword evidence="2" id="KW-1185">Reference proteome</keyword>
<reference evidence="1 2" key="1">
    <citation type="submission" date="2014-03" db="EMBL/GenBank/DDBJ databases">
        <title>Genomics of Bifidobacteria.</title>
        <authorList>
            <person name="Ventura M."/>
            <person name="Milani C."/>
            <person name="Lugli G.A."/>
        </authorList>
    </citation>
    <scope>NUCLEOTIDE SEQUENCE [LARGE SCALE GENOMIC DNA]</scope>
    <source>
        <strain evidence="1 2">LMG 21811</strain>
    </source>
</reference>
<comment type="caution">
    <text evidence="1">The sequence shown here is derived from an EMBL/GenBank/DDBJ whole genome shotgun (WGS) entry which is preliminary data.</text>
</comment>
<accession>A0A087CXW1</accession>
<dbReference type="STRING" id="78346.BRUM_1852"/>
<sequence>MSDGYREAAHDLLDDSIRELYVDRIIYDHPYDWDELSEAFKAYRKLEYKTGQVALPASASNDLKKISDSLYMLAFTPLSARSIPGLSDARKQLDDAFAGEFVEERQRLETALDNLFSCGNPCYEAVSGAIAMGDGDDTCLILRNQDEIDLVEENLKQDALYARYLRDNASARTASLYRYGLLFTLPEYFAFHKIDKGDRAKYVGWLISAPPCEELHVFHFRMFGDFEVERYAPWPGYEMPEVIADSSLLAGDQDNGSDFNNETEPDENGYEQEIFDFGVDDEELVYVSVEDDERGLAVELGRLLGEYWNHQDR</sequence>
<evidence type="ECO:0000313" key="2">
    <source>
        <dbReference type="Proteomes" id="UP000029078"/>
    </source>
</evidence>
<organism evidence="1 2">
    <name type="scientific">Bifidobacterium ruminantium</name>
    <dbReference type="NCBI Taxonomy" id="78346"/>
    <lineage>
        <taxon>Bacteria</taxon>
        <taxon>Bacillati</taxon>
        <taxon>Actinomycetota</taxon>
        <taxon>Actinomycetes</taxon>
        <taxon>Bifidobacteriales</taxon>
        <taxon>Bifidobacteriaceae</taxon>
        <taxon>Bifidobacterium</taxon>
    </lineage>
</organism>
<dbReference type="Proteomes" id="UP000029078">
    <property type="component" value="Unassembled WGS sequence"/>
</dbReference>
<evidence type="ECO:0000313" key="1">
    <source>
        <dbReference type="EMBL" id="KFI88111.1"/>
    </source>
</evidence>
<protein>
    <submittedName>
        <fullName evidence="1">Uncharacterized protein</fullName>
    </submittedName>
</protein>